<dbReference type="RefSeq" id="WP_106352004.1">
    <property type="nucleotide sequence ID" value="NZ_CP099623.1"/>
</dbReference>
<organism evidence="1 2">
    <name type="scientific">Paraburkholderia fungorum</name>
    <dbReference type="NCBI Taxonomy" id="134537"/>
    <lineage>
        <taxon>Bacteria</taxon>
        <taxon>Pseudomonadati</taxon>
        <taxon>Pseudomonadota</taxon>
        <taxon>Betaproteobacteria</taxon>
        <taxon>Burkholderiales</taxon>
        <taxon>Burkholderiaceae</taxon>
        <taxon>Paraburkholderia</taxon>
    </lineage>
</organism>
<evidence type="ECO:0000313" key="1">
    <source>
        <dbReference type="EMBL" id="MDT8841035.1"/>
    </source>
</evidence>
<dbReference type="EMBL" id="JANSLM010000011">
    <property type="protein sequence ID" value="MDT8841035.1"/>
    <property type="molecule type" value="Genomic_DNA"/>
</dbReference>
<dbReference type="Proteomes" id="UP001246473">
    <property type="component" value="Unassembled WGS sequence"/>
</dbReference>
<dbReference type="AlphaFoldDB" id="A0AAP5UVR4"/>
<gene>
    <name evidence="1" type="ORF">ParKJ_26755</name>
</gene>
<evidence type="ECO:0000313" key="2">
    <source>
        <dbReference type="Proteomes" id="UP001246473"/>
    </source>
</evidence>
<name>A0AAP5UVR4_9BURK</name>
<accession>A0AAP5UVR4</accession>
<reference evidence="1" key="1">
    <citation type="submission" date="2022-08" db="EMBL/GenBank/DDBJ databases">
        <authorList>
            <person name="Kim S.-J."/>
        </authorList>
    </citation>
    <scope>NUCLEOTIDE SEQUENCE</scope>
    <source>
        <strain evidence="1">KJ</strain>
    </source>
</reference>
<comment type="caution">
    <text evidence="1">The sequence shown here is derived from an EMBL/GenBank/DDBJ whole genome shotgun (WGS) entry which is preliminary data.</text>
</comment>
<sequence length="108" mass="11978">MPRLANEAAKVSKRHIAQLTNIAALARTIRSCIPPGKIENKDFADLTNALIDCAEHYKDHAVAEEVAFSLIATDTLYLLDHDVLSGILRRGRAKRESTSVKQPTARKR</sequence>
<proteinExistence type="predicted"/>
<protein>
    <submittedName>
        <fullName evidence="1">Uncharacterized protein</fullName>
    </submittedName>
</protein>